<reference evidence="2" key="1">
    <citation type="submission" date="2016-10" db="EMBL/GenBank/DDBJ databases">
        <authorList>
            <person name="Varghese N."/>
            <person name="Submissions S."/>
        </authorList>
    </citation>
    <scope>NUCLEOTIDE SEQUENCE [LARGE SCALE GENOMIC DNA]</scope>
    <source>
        <strain evidence="2">DSM 19891</strain>
    </source>
</reference>
<dbReference type="SUPFAM" id="SSF53335">
    <property type="entry name" value="S-adenosyl-L-methionine-dependent methyltransferases"/>
    <property type="match status" value="1"/>
</dbReference>
<keyword evidence="1" id="KW-0489">Methyltransferase</keyword>
<keyword evidence="1" id="KW-0808">Transferase</keyword>
<dbReference type="STRING" id="440514.SAMN04488010_0737"/>
<gene>
    <name evidence="1" type="ORF">SAMN04488010_0737</name>
</gene>
<accession>A0A1I6HTD1</accession>
<dbReference type="InterPro" id="IPR029063">
    <property type="entry name" value="SAM-dependent_MTases_sf"/>
</dbReference>
<dbReference type="Pfam" id="PF13489">
    <property type="entry name" value="Methyltransf_23"/>
    <property type="match status" value="1"/>
</dbReference>
<dbReference type="CDD" id="cd02440">
    <property type="entry name" value="AdoMet_MTases"/>
    <property type="match status" value="1"/>
</dbReference>
<evidence type="ECO:0000313" key="2">
    <source>
        <dbReference type="Proteomes" id="UP000199462"/>
    </source>
</evidence>
<name>A0A1I6HTD1_9FLAO</name>
<dbReference type="EMBL" id="FOYX01000001">
    <property type="protein sequence ID" value="SFR57657.1"/>
    <property type="molecule type" value="Genomic_DNA"/>
</dbReference>
<keyword evidence="2" id="KW-1185">Reference proteome</keyword>
<organism evidence="1 2">
    <name type="scientific">Maribacter stanieri</name>
    <dbReference type="NCBI Taxonomy" id="440514"/>
    <lineage>
        <taxon>Bacteria</taxon>
        <taxon>Pseudomonadati</taxon>
        <taxon>Bacteroidota</taxon>
        <taxon>Flavobacteriia</taxon>
        <taxon>Flavobacteriales</taxon>
        <taxon>Flavobacteriaceae</taxon>
        <taxon>Maribacter</taxon>
    </lineage>
</organism>
<dbReference type="GO" id="GO:0008168">
    <property type="term" value="F:methyltransferase activity"/>
    <property type="evidence" value="ECO:0007669"/>
    <property type="project" value="UniProtKB-KW"/>
</dbReference>
<dbReference type="Gene3D" id="3.40.50.150">
    <property type="entry name" value="Vaccinia Virus protein VP39"/>
    <property type="match status" value="1"/>
</dbReference>
<sequence>MLDKKIKFKTKDYLVSQEYFNLIFDKESDMLITEPQPENIEKYYDPKNYISHSDDKNSVIEKVYQQVKKITLNEKVKLIDQYSLDEKSLLDIGCGTGEFLAYAKNKNWNTVGVEVNQNARNKASNKNLKIYKSLEDLPNRQFNIISLWHVLEHLPNLNEKISLIKTKLDDNGILIIAVPNYKSYDAKHYKEFWAAYDTPRHLWHFSQDAIKILFEKHNFKVTKTLPMYFDSFYVSLLSEKYKNGKSNYLKAFYRGLISNIKAKSNGEYSSLIYILKKK</sequence>
<dbReference type="PANTHER" id="PTHR43861">
    <property type="entry name" value="TRANS-ACONITATE 2-METHYLTRANSFERASE-RELATED"/>
    <property type="match status" value="1"/>
</dbReference>
<dbReference type="GO" id="GO:0032259">
    <property type="term" value="P:methylation"/>
    <property type="evidence" value="ECO:0007669"/>
    <property type="project" value="UniProtKB-KW"/>
</dbReference>
<dbReference type="Proteomes" id="UP000199462">
    <property type="component" value="Unassembled WGS sequence"/>
</dbReference>
<protein>
    <submittedName>
        <fullName evidence="1">2-polyprenyl-3-methyl-5-hydroxy-6-metoxy-1,4-benzoquinol methylase</fullName>
    </submittedName>
</protein>
<evidence type="ECO:0000313" key="1">
    <source>
        <dbReference type="EMBL" id="SFR57657.1"/>
    </source>
</evidence>
<dbReference type="AlphaFoldDB" id="A0A1I6HTD1"/>
<proteinExistence type="predicted"/>
<dbReference type="PANTHER" id="PTHR43861:SF6">
    <property type="entry name" value="METHYLTRANSFERASE TYPE 11"/>
    <property type="match status" value="1"/>
</dbReference>
<dbReference type="RefSeq" id="WP_091901519.1">
    <property type="nucleotide sequence ID" value="NZ_FOYX01000001.1"/>
</dbReference>